<gene>
    <name evidence="2" type="ORF">EUTSA_v10027513mg</name>
</gene>
<dbReference type="Pfam" id="PF23310">
    <property type="entry name" value="TPR_27"/>
    <property type="match status" value="1"/>
</dbReference>
<proteinExistence type="predicted"/>
<evidence type="ECO:0000313" key="2">
    <source>
        <dbReference type="EMBL" id="ESQ56363.1"/>
    </source>
</evidence>
<feature type="non-terminal residue" evidence="2">
    <location>
        <position position="114"/>
    </location>
</feature>
<dbReference type="Gramene" id="ESQ56363">
    <property type="protein sequence ID" value="ESQ56363"/>
    <property type="gene ID" value="EUTSA_v10027513mg"/>
</dbReference>
<dbReference type="Proteomes" id="UP000030689">
    <property type="component" value="Unassembled WGS sequence"/>
</dbReference>
<accession>V4MSS0</accession>
<keyword evidence="3" id="KW-1185">Reference proteome</keyword>
<dbReference type="AlphaFoldDB" id="V4MSS0"/>
<name>V4MSS0_EUTSA</name>
<dbReference type="KEGG" id="eus:EUTSA_v10027513mg"/>
<dbReference type="InterPro" id="IPR040338">
    <property type="entry name" value="At1g67623-like"/>
</dbReference>
<feature type="domain" description="At2g35280-like TPR" evidence="1">
    <location>
        <begin position="55"/>
        <end position="99"/>
    </location>
</feature>
<dbReference type="InterPro" id="IPR057136">
    <property type="entry name" value="At2g35280_TPR_dom"/>
</dbReference>
<evidence type="ECO:0000313" key="3">
    <source>
        <dbReference type="Proteomes" id="UP000030689"/>
    </source>
</evidence>
<evidence type="ECO:0000259" key="1">
    <source>
        <dbReference type="Pfam" id="PF23310"/>
    </source>
</evidence>
<reference evidence="2 3" key="1">
    <citation type="journal article" date="2013" name="Front. Plant Sci.">
        <title>The Reference Genome of the Halophytic Plant Eutrema salsugineum.</title>
        <authorList>
            <person name="Yang R."/>
            <person name="Jarvis D.E."/>
            <person name="Chen H."/>
            <person name="Beilstein M.A."/>
            <person name="Grimwood J."/>
            <person name="Jenkins J."/>
            <person name="Shu S."/>
            <person name="Prochnik S."/>
            <person name="Xin M."/>
            <person name="Ma C."/>
            <person name="Schmutz J."/>
            <person name="Wing R.A."/>
            <person name="Mitchell-Olds T."/>
            <person name="Schumaker K.S."/>
            <person name="Wang X."/>
        </authorList>
    </citation>
    <scope>NUCLEOTIDE SEQUENCE [LARGE SCALE GENOMIC DNA]</scope>
</reference>
<sequence>MAKVGSESREDLHSCMLTCSELLTNVDDPKVFKNLNLDDLVANPLLANGRLRHVMGILGYFVGDHSVRGLHYLKRVADASVDEAVYLYGVIKMCMGDLSEGSLYVDKLNWRAGT</sequence>
<protein>
    <recommendedName>
        <fullName evidence="1">At2g35280-like TPR domain-containing protein</fullName>
    </recommendedName>
</protein>
<dbReference type="EMBL" id="KI517384">
    <property type="protein sequence ID" value="ESQ56363.1"/>
    <property type="molecule type" value="Genomic_DNA"/>
</dbReference>
<dbReference type="PANTHER" id="PTHR33784:SF25">
    <property type="entry name" value="NUCLEIC ACID-BINDING, OB-FOLD-LIKE PROTEIN"/>
    <property type="match status" value="1"/>
</dbReference>
<dbReference type="PANTHER" id="PTHR33784">
    <property type="entry name" value="OS05G0482100 PROTEIN"/>
    <property type="match status" value="1"/>
</dbReference>
<organism evidence="2 3">
    <name type="scientific">Eutrema salsugineum</name>
    <name type="common">Saltwater cress</name>
    <name type="synonym">Sisymbrium salsugineum</name>
    <dbReference type="NCBI Taxonomy" id="72664"/>
    <lineage>
        <taxon>Eukaryota</taxon>
        <taxon>Viridiplantae</taxon>
        <taxon>Streptophyta</taxon>
        <taxon>Embryophyta</taxon>
        <taxon>Tracheophyta</taxon>
        <taxon>Spermatophyta</taxon>
        <taxon>Magnoliopsida</taxon>
        <taxon>eudicotyledons</taxon>
        <taxon>Gunneridae</taxon>
        <taxon>Pentapetalae</taxon>
        <taxon>rosids</taxon>
        <taxon>malvids</taxon>
        <taxon>Brassicales</taxon>
        <taxon>Brassicaceae</taxon>
        <taxon>Eutremeae</taxon>
        <taxon>Eutrema</taxon>
    </lineage>
</organism>